<evidence type="ECO:0000313" key="1">
    <source>
        <dbReference type="EMBL" id="KAK3694488.1"/>
    </source>
</evidence>
<keyword evidence="2" id="KW-1185">Reference proteome</keyword>
<accession>A0AAE0XJA7</accession>
<proteinExistence type="predicted"/>
<reference evidence="1" key="2">
    <citation type="submission" date="2023-06" db="EMBL/GenBank/DDBJ databases">
        <authorList>
            <consortium name="Lawrence Berkeley National Laboratory"/>
            <person name="Haridas S."/>
            <person name="Hensen N."/>
            <person name="Bonometti L."/>
            <person name="Westerberg I."/>
            <person name="Brannstrom I.O."/>
            <person name="Guillou S."/>
            <person name="Cros-Aarteil S."/>
            <person name="Calhoun S."/>
            <person name="Kuo A."/>
            <person name="Mondo S."/>
            <person name="Pangilinan J."/>
            <person name="Riley R."/>
            <person name="Labutti K."/>
            <person name="Andreopoulos B."/>
            <person name="Lipzen A."/>
            <person name="Chen C."/>
            <person name="Yanf M."/>
            <person name="Daum C."/>
            <person name="Ng V."/>
            <person name="Clum A."/>
            <person name="Steindorff A."/>
            <person name="Ohm R."/>
            <person name="Martin F."/>
            <person name="Silar P."/>
            <person name="Natvig D."/>
            <person name="Lalanne C."/>
            <person name="Gautier V."/>
            <person name="Ament-Velasquez S.L."/>
            <person name="Kruys A."/>
            <person name="Hutchinson M.I."/>
            <person name="Powell A.J."/>
            <person name="Barry K."/>
            <person name="Miller A.N."/>
            <person name="Grigoriev I.V."/>
            <person name="Debuchy R."/>
            <person name="Gladieux P."/>
            <person name="Thoren M.H."/>
            <person name="Johannesson H."/>
        </authorList>
    </citation>
    <scope>NUCLEOTIDE SEQUENCE</scope>
    <source>
        <strain evidence="1">CBS 314.62</strain>
    </source>
</reference>
<dbReference type="PANTHER" id="PTHR33112">
    <property type="entry name" value="DOMAIN PROTEIN, PUTATIVE-RELATED"/>
    <property type="match status" value="1"/>
</dbReference>
<gene>
    <name evidence="1" type="ORF">B0T22DRAFT_496887</name>
</gene>
<name>A0AAE0XJA7_9PEZI</name>
<protein>
    <recommendedName>
        <fullName evidence="3">Heterokaryon incompatibility domain-containing protein</fullName>
    </recommendedName>
</protein>
<reference evidence="1" key="1">
    <citation type="journal article" date="2023" name="Mol. Phylogenet. Evol.">
        <title>Genome-scale phylogeny and comparative genomics of the fungal order Sordariales.</title>
        <authorList>
            <person name="Hensen N."/>
            <person name="Bonometti L."/>
            <person name="Westerberg I."/>
            <person name="Brannstrom I.O."/>
            <person name="Guillou S."/>
            <person name="Cros-Aarteil S."/>
            <person name="Calhoun S."/>
            <person name="Haridas S."/>
            <person name="Kuo A."/>
            <person name="Mondo S."/>
            <person name="Pangilinan J."/>
            <person name="Riley R."/>
            <person name="LaButti K."/>
            <person name="Andreopoulos B."/>
            <person name="Lipzen A."/>
            <person name="Chen C."/>
            <person name="Yan M."/>
            <person name="Daum C."/>
            <person name="Ng V."/>
            <person name="Clum A."/>
            <person name="Steindorff A."/>
            <person name="Ohm R.A."/>
            <person name="Martin F."/>
            <person name="Silar P."/>
            <person name="Natvig D.O."/>
            <person name="Lalanne C."/>
            <person name="Gautier V."/>
            <person name="Ament-Velasquez S.L."/>
            <person name="Kruys A."/>
            <person name="Hutchinson M.I."/>
            <person name="Powell A.J."/>
            <person name="Barry K."/>
            <person name="Miller A.N."/>
            <person name="Grigoriev I.V."/>
            <person name="Debuchy R."/>
            <person name="Gladieux P."/>
            <person name="Hiltunen Thoren M."/>
            <person name="Johannesson H."/>
        </authorList>
    </citation>
    <scope>NUCLEOTIDE SEQUENCE</scope>
    <source>
        <strain evidence="1">CBS 314.62</strain>
    </source>
</reference>
<dbReference type="EMBL" id="JAULSO010000001">
    <property type="protein sequence ID" value="KAK3694488.1"/>
    <property type="molecule type" value="Genomic_DNA"/>
</dbReference>
<organism evidence="1 2">
    <name type="scientific">Podospora appendiculata</name>
    <dbReference type="NCBI Taxonomy" id="314037"/>
    <lineage>
        <taxon>Eukaryota</taxon>
        <taxon>Fungi</taxon>
        <taxon>Dikarya</taxon>
        <taxon>Ascomycota</taxon>
        <taxon>Pezizomycotina</taxon>
        <taxon>Sordariomycetes</taxon>
        <taxon>Sordariomycetidae</taxon>
        <taxon>Sordariales</taxon>
        <taxon>Podosporaceae</taxon>
        <taxon>Podospora</taxon>
    </lineage>
</organism>
<evidence type="ECO:0008006" key="3">
    <source>
        <dbReference type="Google" id="ProtNLM"/>
    </source>
</evidence>
<evidence type="ECO:0000313" key="2">
    <source>
        <dbReference type="Proteomes" id="UP001270362"/>
    </source>
</evidence>
<comment type="caution">
    <text evidence="1">The sequence shown here is derived from an EMBL/GenBank/DDBJ whole genome shotgun (WGS) entry which is preliminary data.</text>
</comment>
<sequence length="459" mass="52296">MRREACRGLNRDLVHSLRFDRQESMLQVGFPKLRAPASWTHFNILRQWLAHCDAKHKDCLSPQDGPLLTRPIDLGTKENPCIRLLETKYGARLQYIAISHPWGQGPHFRTLRSNIEEHKECIFMEKLPKMFRDVGADGDFDEEARRMEDIFSSAYCVLAASSATGAADGLLTPRKDRKFLYLANEGQPGLYVCQFMDDFNEHVLNGPLIKRGWQTYWECGGRIRCETLTRMDNKLASFLGDPNFPSKISDDKSDRGERIRFYEDLYRQYCRFAFTRISDSPIARSRLQRSLLWQRGSEIASLQRIVFALERDMRVPSWSWMAYDGGIDFLVPPEGGADHQAGAQRCHTGDGAAMVELDVNARGFRMGSLEDNAFKIVYDVPNPSRSEGDIMAKKCVLVGKMAAGSRKVDDTTHYVLVIGPKPMPSITRDRTYERVRVGYMAGRFIDLGPPGPRALVKVW</sequence>
<dbReference type="PANTHER" id="PTHR33112:SF10">
    <property type="entry name" value="TOL"/>
    <property type="match status" value="1"/>
</dbReference>
<dbReference type="Proteomes" id="UP001270362">
    <property type="component" value="Unassembled WGS sequence"/>
</dbReference>
<dbReference type="AlphaFoldDB" id="A0AAE0XJA7"/>